<dbReference type="EMBL" id="BLLK01000062">
    <property type="protein sequence ID" value="GFH58860.1"/>
    <property type="molecule type" value="Genomic_DNA"/>
</dbReference>
<dbReference type="GO" id="GO:0004668">
    <property type="term" value="F:protein-arginine deiminase activity"/>
    <property type="evidence" value="ECO:0007669"/>
    <property type="project" value="InterPro"/>
</dbReference>
<dbReference type="Pfam" id="PF04371">
    <property type="entry name" value="PAD_porph"/>
    <property type="match status" value="1"/>
</dbReference>
<accession>A0AAD3D8Q0</accession>
<sequence>MSSSPLDFHMPAEWHPHEACLIVYPHNTGVFRSEVSKCDLARAEVRNVARAICNEGNENVFLFCNTVEEADELKSTLEKESAAESTKNKCNIYVEGCESDDSWCRDTGPTFVYTNDKKKMIGIDWDFNAYGGEKEGCYWPCTLDQAVAKNMMKTLSERYADAETKIEHVEVKDLVLEGGSFHTDGEGTILVTEECLLNKNRNPHLSKAQIEQHLLTKLGAEKVVWLKDGLAFDDDTNGHIDNIACFAQPGEIVLSWTDDEKDENYERFQAAMKVLQNTKDAKGRSFKVHKLYIPKPMFYTEAEVKTLHEDEGAQACDRVVGERLAGSYVNYYLANDAVVLPQFGDEEFDKKAVETMQAVFPDKIIKGVFSKEILLGGGNIHCITQQMPKV</sequence>
<evidence type="ECO:0000256" key="1">
    <source>
        <dbReference type="ARBA" id="ARBA00022801"/>
    </source>
</evidence>
<keyword evidence="3" id="KW-1185">Reference proteome</keyword>
<organism evidence="2 3">
    <name type="scientific">Chaetoceros tenuissimus</name>
    <dbReference type="NCBI Taxonomy" id="426638"/>
    <lineage>
        <taxon>Eukaryota</taxon>
        <taxon>Sar</taxon>
        <taxon>Stramenopiles</taxon>
        <taxon>Ochrophyta</taxon>
        <taxon>Bacillariophyta</taxon>
        <taxon>Coscinodiscophyceae</taxon>
        <taxon>Chaetocerotophycidae</taxon>
        <taxon>Chaetocerotales</taxon>
        <taxon>Chaetocerotaceae</taxon>
        <taxon>Chaetoceros</taxon>
    </lineage>
</organism>
<keyword evidence="1" id="KW-0378">Hydrolase</keyword>
<protein>
    <recommendedName>
        <fullName evidence="4">Agmatine deiminase</fullName>
    </recommendedName>
</protein>
<dbReference type="Gene3D" id="3.75.10.10">
    <property type="entry name" value="L-arginine/glycine Amidinotransferase, Chain A"/>
    <property type="match status" value="1"/>
</dbReference>
<dbReference type="Proteomes" id="UP001054902">
    <property type="component" value="Unassembled WGS sequence"/>
</dbReference>
<comment type="caution">
    <text evidence="2">The sequence shown here is derived from an EMBL/GenBank/DDBJ whole genome shotgun (WGS) entry which is preliminary data.</text>
</comment>
<dbReference type="PANTHER" id="PTHR31377:SF0">
    <property type="entry name" value="AGMATINE DEIMINASE-RELATED"/>
    <property type="match status" value="1"/>
</dbReference>
<reference evidence="2 3" key="1">
    <citation type="journal article" date="2021" name="Sci. Rep.">
        <title>The genome of the diatom Chaetoceros tenuissimus carries an ancient integrated fragment of an extant virus.</title>
        <authorList>
            <person name="Hongo Y."/>
            <person name="Kimura K."/>
            <person name="Takaki Y."/>
            <person name="Yoshida Y."/>
            <person name="Baba S."/>
            <person name="Kobayashi G."/>
            <person name="Nagasaki K."/>
            <person name="Hano T."/>
            <person name="Tomaru Y."/>
        </authorList>
    </citation>
    <scope>NUCLEOTIDE SEQUENCE [LARGE SCALE GENOMIC DNA]</scope>
    <source>
        <strain evidence="2 3">NIES-3715</strain>
    </source>
</reference>
<proteinExistence type="predicted"/>
<dbReference type="SUPFAM" id="SSF55909">
    <property type="entry name" value="Pentein"/>
    <property type="match status" value="1"/>
</dbReference>
<dbReference type="GO" id="GO:0009446">
    <property type="term" value="P:putrescine biosynthetic process"/>
    <property type="evidence" value="ECO:0007669"/>
    <property type="project" value="InterPro"/>
</dbReference>
<dbReference type="PANTHER" id="PTHR31377">
    <property type="entry name" value="AGMATINE DEIMINASE-RELATED"/>
    <property type="match status" value="1"/>
</dbReference>
<evidence type="ECO:0000313" key="3">
    <source>
        <dbReference type="Proteomes" id="UP001054902"/>
    </source>
</evidence>
<evidence type="ECO:0000313" key="2">
    <source>
        <dbReference type="EMBL" id="GFH58860.1"/>
    </source>
</evidence>
<gene>
    <name evidence="2" type="ORF">CTEN210_15336</name>
</gene>
<dbReference type="GO" id="GO:0047632">
    <property type="term" value="F:agmatine deiminase activity"/>
    <property type="evidence" value="ECO:0007669"/>
    <property type="project" value="InterPro"/>
</dbReference>
<name>A0AAD3D8Q0_9STRA</name>
<dbReference type="NCBIfam" id="TIGR03380">
    <property type="entry name" value="agmatine_aguA"/>
    <property type="match status" value="1"/>
</dbReference>
<evidence type="ECO:0008006" key="4">
    <source>
        <dbReference type="Google" id="ProtNLM"/>
    </source>
</evidence>
<dbReference type="AlphaFoldDB" id="A0AAD3D8Q0"/>
<dbReference type="InterPro" id="IPR007466">
    <property type="entry name" value="Peptidyl-Arg-deiminase_porph"/>
</dbReference>
<dbReference type="InterPro" id="IPR017754">
    <property type="entry name" value="Agmatine_deiminase"/>
</dbReference>